<organism evidence="7">
    <name type="scientific">Aphanomyces invadans</name>
    <dbReference type="NCBI Taxonomy" id="157072"/>
    <lineage>
        <taxon>Eukaryota</taxon>
        <taxon>Sar</taxon>
        <taxon>Stramenopiles</taxon>
        <taxon>Oomycota</taxon>
        <taxon>Saprolegniomycetes</taxon>
        <taxon>Saprolegniales</taxon>
        <taxon>Verrucalvaceae</taxon>
        <taxon>Aphanomyces</taxon>
    </lineage>
</organism>
<comment type="function">
    <text evidence="6">Choline transporter.</text>
</comment>
<dbReference type="Pfam" id="PF04515">
    <property type="entry name" value="Choline_transpo"/>
    <property type="match status" value="1"/>
</dbReference>
<dbReference type="InterPro" id="IPR007603">
    <property type="entry name" value="Choline_transptr-like"/>
</dbReference>
<feature type="transmembrane region" description="Helical" evidence="6">
    <location>
        <begin position="79"/>
        <end position="99"/>
    </location>
</feature>
<proteinExistence type="inferred from homology"/>
<evidence type="ECO:0000313" key="7">
    <source>
        <dbReference type="EMBL" id="ETW05849.1"/>
    </source>
</evidence>
<protein>
    <recommendedName>
        <fullName evidence="6">Choline transporter-like protein</fullName>
    </recommendedName>
</protein>
<feature type="transmembrane region" description="Helical" evidence="6">
    <location>
        <begin position="111"/>
        <end position="129"/>
    </location>
</feature>
<dbReference type="GO" id="GO:0022857">
    <property type="term" value="F:transmembrane transporter activity"/>
    <property type="evidence" value="ECO:0007669"/>
    <property type="project" value="UniProtKB-UniRule"/>
</dbReference>
<dbReference type="OrthoDB" id="70256at2759"/>
<comment type="similarity">
    <text evidence="2 6">Belongs to the CTL (choline transporter-like) family.</text>
</comment>
<accession>A0A024UHT2</accession>
<keyword evidence="5 6" id="KW-0472">Membrane</keyword>
<dbReference type="PANTHER" id="PTHR12385:SF4">
    <property type="entry name" value="PROTEIN PNS1"/>
    <property type="match status" value="1"/>
</dbReference>
<dbReference type="GO" id="GO:0005886">
    <property type="term" value="C:plasma membrane"/>
    <property type="evidence" value="ECO:0007669"/>
    <property type="project" value="UniProtKB-SubCell"/>
</dbReference>
<gene>
    <name evidence="7" type="ORF">H310_03510</name>
</gene>
<feature type="transmembrane region" description="Helical" evidence="6">
    <location>
        <begin position="405"/>
        <end position="423"/>
    </location>
</feature>
<dbReference type="RefSeq" id="XP_008865626.1">
    <property type="nucleotide sequence ID" value="XM_008867404.1"/>
</dbReference>
<sequence length="503" mass="52425">MKVATEEVPIQPVIQVMKPTQPASTSTWKDAPFAILFLLHVAAIVAVMVSLGVPMLNAAASSSQAGSTGSSPSFTPQDIGTIAVVAVVLAVVSAIVAYLLLQAVLKFAKQIIAYSLWGNVVMCFVFAAAGFAGGAAVLAIVFIFFGMCGLCYVHAVKSRIPFAGANLHVAAAAVTKNWSIFPVAILVMAIKVVWVFLWAVAFIGVLGNVTTESPNPGASSAGTSCSANSECESGACDISRNSDSQKICQPFVPGQVVVAYCFMLLSLYWGVNVAKYVLHTTVAGMVATWLAAGDSQSAMSGSFRRASTTSFGSICLGAFLVAILQTLEALAKEAKKKGNGAACIAECILLILRGVLMYINRWAFVYVGMYGFPFAHAGKAVFGLFQQRGLSAIVNDDLVDTAMGALSLVSGVICALLALAYSLVGMTSTFSGANIIVPLVGFVFGAGVTLIPLSVVNSAVATVFVFFAEDPAALSRTHPDLHNDLISAWRTAHPDAMAAFVAM</sequence>
<reference evidence="7" key="1">
    <citation type="submission" date="2013-12" db="EMBL/GenBank/DDBJ databases">
        <title>The Genome Sequence of Aphanomyces invadans NJM9701.</title>
        <authorList>
            <consortium name="The Broad Institute Genomics Platform"/>
            <person name="Russ C."/>
            <person name="Tyler B."/>
            <person name="van West P."/>
            <person name="Dieguez-Uribeondo J."/>
            <person name="Young S.K."/>
            <person name="Zeng Q."/>
            <person name="Gargeya S."/>
            <person name="Fitzgerald M."/>
            <person name="Abouelleil A."/>
            <person name="Alvarado L."/>
            <person name="Chapman S.B."/>
            <person name="Gainer-Dewar J."/>
            <person name="Goldberg J."/>
            <person name="Griggs A."/>
            <person name="Gujja S."/>
            <person name="Hansen M."/>
            <person name="Howarth C."/>
            <person name="Imamovic A."/>
            <person name="Ireland A."/>
            <person name="Larimer J."/>
            <person name="McCowan C."/>
            <person name="Murphy C."/>
            <person name="Pearson M."/>
            <person name="Poon T.W."/>
            <person name="Priest M."/>
            <person name="Roberts A."/>
            <person name="Saif S."/>
            <person name="Shea T."/>
            <person name="Sykes S."/>
            <person name="Wortman J."/>
            <person name="Nusbaum C."/>
            <person name="Birren B."/>
        </authorList>
    </citation>
    <scope>NUCLEOTIDE SEQUENCE [LARGE SCALE GENOMIC DNA]</scope>
    <source>
        <strain evidence="7">NJM9701</strain>
    </source>
</reference>
<feature type="transmembrane region" description="Helical" evidence="6">
    <location>
        <begin position="183"/>
        <end position="206"/>
    </location>
</feature>
<evidence type="ECO:0000256" key="3">
    <source>
        <dbReference type="ARBA" id="ARBA00022692"/>
    </source>
</evidence>
<evidence type="ECO:0000256" key="4">
    <source>
        <dbReference type="ARBA" id="ARBA00022989"/>
    </source>
</evidence>
<feature type="transmembrane region" description="Helical" evidence="6">
    <location>
        <begin position="135"/>
        <end position="153"/>
    </location>
</feature>
<keyword evidence="4 6" id="KW-1133">Transmembrane helix</keyword>
<dbReference type="EMBL" id="KI913956">
    <property type="protein sequence ID" value="ETW05849.1"/>
    <property type="molecule type" value="Genomic_DNA"/>
</dbReference>
<evidence type="ECO:0000256" key="2">
    <source>
        <dbReference type="ARBA" id="ARBA00007168"/>
    </source>
</evidence>
<dbReference type="GeneID" id="20080560"/>
<feature type="transmembrane region" description="Helical" evidence="6">
    <location>
        <begin position="339"/>
        <end position="359"/>
    </location>
</feature>
<dbReference type="eggNOG" id="KOG1362">
    <property type="taxonomic scope" value="Eukaryota"/>
</dbReference>
<comment type="subcellular location">
    <subcellularLocation>
        <location evidence="6">Cell membrane</location>
        <topology evidence="6">Multi-pass membrane protein</topology>
    </subcellularLocation>
    <subcellularLocation>
        <location evidence="1">Membrane</location>
        <topology evidence="1">Multi-pass membrane protein</topology>
    </subcellularLocation>
</comment>
<feature type="transmembrane region" description="Helical" evidence="6">
    <location>
        <begin position="365"/>
        <end position="385"/>
    </location>
</feature>
<dbReference type="VEuPathDB" id="FungiDB:H310_03510"/>
<dbReference type="PANTHER" id="PTHR12385">
    <property type="entry name" value="CHOLINE TRANSPORTER-LIKE (SLC FAMILY 44)"/>
    <property type="match status" value="1"/>
</dbReference>
<name>A0A024UHT2_9STRA</name>
<keyword evidence="3 6" id="KW-0812">Transmembrane</keyword>
<dbReference type="AlphaFoldDB" id="A0A024UHT2"/>
<feature type="transmembrane region" description="Helical" evidence="6">
    <location>
        <begin position="276"/>
        <end position="293"/>
    </location>
</feature>
<feature type="transmembrane region" description="Helical" evidence="6">
    <location>
        <begin position="33"/>
        <end position="59"/>
    </location>
</feature>
<evidence type="ECO:0000256" key="6">
    <source>
        <dbReference type="RuleBase" id="RU368066"/>
    </source>
</evidence>
<evidence type="ECO:0000256" key="1">
    <source>
        <dbReference type="ARBA" id="ARBA00004141"/>
    </source>
</evidence>
<feature type="transmembrane region" description="Helical" evidence="6">
    <location>
        <begin position="305"/>
        <end position="327"/>
    </location>
</feature>
<feature type="transmembrane region" description="Helical" evidence="6">
    <location>
        <begin position="251"/>
        <end position="269"/>
    </location>
</feature>
<evidence type="ECO:0000256" key="5">
    <source>
        <dbReference type="ARBA" id="ARBA00023136"/>
    </source>
</evidence>
<feature type="transmembrane region" description="Helical" evidence="6">
    <location>
        <begin position="435"/>
        <end position="468"/>
    </location>
</feature>